<dbReference type="PANTHER" id="PTHR30330:SF1">
    <property type="entry name" value="AMINO-ACID CARRIER PROTEIN ALST"/>
    <property type="match status" value="1"/>
</dbReference>
<evidence type="ECO:0000256" key="5">
    <source>
        <dbReference type="ARBA" id="ARBA00022692"/>
    </source>
</evidence>
<feature type="transmembrane region" description="Helical" evidence="8">
    <location>
        <begin position="301"/>
        <end position="327"/>
    </location>
</feature>
<dbReference type="GO" id="GO:0005886">
    <property type="term" value="C:plasma membrane"/>
    <property type="evidence" value="ECO:0007669"/>
    <property type="project" value="UniProtKB-SubCell"/>
</dbReference>
<comment type="similarity">
    <text evidence="2 8">Belongs to the alanine or glycine:cation symporter (AGCS) (TC 2.A.25) family.</text>
</comment>
<dbReference type="PRINTS" id="PR00175">
    <property type="entry name" value="NAALASMPORT"/>
</dbReference>
<keyword evidence="7 8" id="KW-0472">Membrane</keyword>
<feature type="transmembrane region" description="Helical" evidence="8">
    <location>
        <begin position="413"/>
        <end position="431"/>
    </location>
</feature>
<feature type="transmembrane region" description="Helical" evidence="8">
    <location>
        <begin position="72"/>
        <end position="95"/>
    </location>
</feature>
<dbReference type="AlphaFoldDB" id="V6DGI7"/>
<proteinExistence type="inferred from homology"/>
<keyword evidence="3 8" id="KW-0813">Transport</keyword>
<feature type="transmembrane region" description="Helical" evidence="8">
    <location>
        <begin position="101"/>
        <end position="124"/>
    </location>
</feature>
<dbReference type="eggNOG" id="COG1115">
    <property type="taxonomic scope" value="Bacteria"/>
</dbReference>
<dbReference type="KEGG" id="dpb:BABL1_gene_346"/>
<organism evidence="9 10">
    <name type="scientific">Candidatus Babela massiliensis</name>
    <dbReference type="NCBI Taxonomy" id="673862"/>
    <lineage>
        <taxon>Bacteria</taxon>
        <taxon>Candidatus Babelota</taxon>
        <taxon>Candidatus Babeliae</taxon>
        <taxon>Candidatus Babeliales</taxon>
        <taxon>Candidatus Babeliaceae</taxon>
        <taxon>Candidatus Babela</taxon>
    </lineage>
</organism>
<keyword evidence="5 8" id="KW-0812">Transmembrane</keyword>
<comment type="subcellular location">
    <subcellularLocation>
        <location evidence="1 8">Cell membrane</location>
        <topology evidence="1 8">Multi-pass membrane protein</topology>
    </subcellularLocation>
</comment>
<evidence type="ECO:0000313" key="10">
    <source>
        <dbReference type="Proteomes" id="UP000018769"/>
    </source>
</evidence>
<sequence length="439" mass="48093">MNVLLSCYSFILNFHSYLAVPSVIIFLSVAIILTIKMGFPQFRAFTRFKELLKNGVKEQYNSKVNSISPMQALFTSLSTTIGIGNIVGPSIAISLGGPGALFWLIVYIFLGSVTKLVEVTFAVYSRKVSQNGNIVGGPTQYLSMINPYLGKWYAILTIFLFTIWSSIQVNTISCIGYTEGIPKWITGLVAVLILLFVLLGGVKRISSILSKLVPFLFIIYFVFALFILFKDINALINAFKSILLCAFSSNSICGGILGISFFNALKEGTYKGIFITESGLGTSSIAHALSDVKRPVDQGILAMYSSFTNIVLCLLSGLITLVTGVWSSNEITNTLVYQAFKMHSPSFVIQIILIMSLFLFVITSLIGNTFNGGQSFAAVTNDKYMKVYYIIASIVAFSGALAKMTFLWNLMDVVLAFVAILNLTGLLILAFKHSDVLKI</sequence>
<name>V6DGI7_9BACT</name>
<feature type="transmembrane region" description="Helical" evidence="8">
    <location>
        <begin position="241"/>
        <end position="265"/>
    </location>
</feature>
<dbReference type="InterPro" id="IPR001463">
    <property type="entry name" value="Na/Ala_symport"/>
</dbReference>
<dbReference type="NCBIfam" id="TIGR00835">
    <property type="entry name" value="agcS"/>
    <property type="match status" value="1"/>
</dbReference>
<keyword evidence="8" id="KW-0769">Symport</keyword>
<dbReference type="STRING" id="673862.BABL1_gene_346"/>
<feature type="transmembrane region" description="Helical" evidence="8">
    <location>
        <begin position="18"/>
        <end position="39"/>
    </location>
</feature>
<dbReference type="Gene3D" id="1.20.1740.10">
    <property type="entry name" value="Amino acid/polyamine transporter I"/>
    <property type="match status" value="1"/>
</dbReference>
<evidence type="ECO:0000256" key="8">
    <source>
        <dbReference type="RuleBase" id="RU363064"/>
    </source>
</evidence>
<keyword evidence="10" id="KW-1185">Reference proteome</keyword>
<feature type="transmembrane region" description="Helical" evidence="8">
    <location>
        <begin position="387"/>
        <end position="407"/>
    </location>
</feature>
<dbReference type="GO" id="GO:0005283">
    <property type="term" value="F:amino acid:sodium symporter activity"/>
    <property type="evidence" value="ECO:0007669"/>
    <property type="project" value="InterPro"/>
</dbReference>
<dbReference type="PANTHER" id="PTHR30330">
    <property type="entry name" value="AGSS FAMILY TRANSPORTER, SODIUM-ALANINE"/>
    <property type="match status" value="1"/>
</dbReference>
<feature type="transmembrane region" description="Helical" evidence="8">
    <location>
        <begin position="152"/>
        <end position="178"/>
    </location>
</feature>
<dbReference type="Proteomes" id="UP000018769">
    <property type="component" value="Chromosome I"/>
</dbReference>
<keyword evidence="4 8" id="KW-1003">Cell membrane</keyword>
<evidence type="ECO:0000256" key="6">
    <source>
        <dbReference type="ARBA" id="ARBA00022989"/>
    </source>
</evidence>
<gene>
    <name evidence="9" type="primary">alsT_2</name>
    <name evidence="9" type="ORF">BABL1_gene_346</name>
</gene>
<protein>
    <submittedName>
        <fullName evidence="9">Na+/alanine symporter</fullName>
    </submittedName>
</protein>
<dbReference type="EMBL" id="HG793133">
    <property type="protein sequence ID" value="CDK30669.1"/>
    <property type="molecule type" value="Genomic_DNA"/>
</dbReference>
<evidence type="ECO:0000256" key="1">
    <source>
        <dbReference type="ARBA" id="ARBA00004651"/>
    </source>
</evidence>
<feature type="transmembrane region" description="Helical" evidence="8">
    <location>
        <begin position="347"/>
        <end position="366"/>
    </location>
</feature>
<keyword evidence="6 8" id="KW-1133">Transmembrane helix</keyword>
<feature type="transmembrane region" description="Helical" evidence="8">
    <location>
        <begin position="209"/>
        <end position="229"/>
    </location>
</feature>
<evidence type="ECO:0000256" key="2">
    <source>
        <dbReference type="ARBA" id="ARBA00009261"/>
    </source>
</evidence>
<evidence type="ECO:0000313" key="9">
    <source>
        <dbReference type="EMBL" id="CDK30669.1"/>
    </source>
</evidence>
<dbReference type="HOGENOM" id="CLU_024867_1_2_7"/>
<accession>V6DGI7</accession>
<evidence type="ECO:0000256" key="7">
    <source>
        <dbReference type="ARBA" id="ARBA00023136"/>
    </source>
</evidence>
<evidence type="ECO:0000256" key="3">
    <source>
        <dbReference type="ARBA" id="ARBA00022448"/>
    </source>
</evidence>
<feature type="transmembrane region" description="Helical" evidence="8">
    <location>
        <begin position="184"/>
        <end position="202"/>
    </location>
</feature>
<dbReference type="OrthoDB" id="9806926at2"/>
<dbReference type="Pfam" id="PF01235">
    <property type="entry name" value="Na_Ala_symp"/>
    <property type="match status" value="1"/>
</dbReference>
<dbReference type="RefSeq" id="WP_023792172.1">
    <property type="nucleotide sequence ID" value="NC_023003.1"/>
</dbReference>
<reference evidence="9 10" key="1">
    <citation type="journal article" date="2015" name="Biol. Direct">
        <title>Babela massiliensis, a representative of a widespread bacterial phylum with unusual adaptations to parasitism in amoebae.</title>
        <authorList>
            <person name="Pagnier I."/>
            <person name="Yutin N."/>
            <person name="Croce O."/>
            <person name="Makarova K.S."/>
            <person name="Wolf Y.I."/>
            <person name="Benamar S."/>
            <person name="Raoult D."/>
            <person name="Koonin E.V."/>
            <person name="La Scola B."/>
        </authorList>
    </citation>
    <scope>NUCLEOTIDE SEQUENCE [LARGE SCALE GENOMIC DNA]</scope>
    <source>
        <strain evidence="10">BABL1</strain>
    </source>
</reference>
<evidence type="ECO:0000256" key="4">
    <source>
        <dbReference type="ARBA" id="ARBA00022475"/>
    </source>
</evidence>